<sequence>MADFISVLDALGVSSVVAVGHSLGGLLAKALAITHPERVSAVVAIDPSGGLPDAQNVYKSLAPLVAQPGGLASIFERSESQLTPPHSREAHQYGALVTDISVLTKVWHECLVAPGVLMSDTEALRQRRAPLLVLHGKAQVGAVERDQEIFVHPADHSLELPVGHWIHHDLPELTHEIITQWLSKLDD</sequence>
<dbReference type="AlphaFoldDB" id="L8TJ91"/>
<dbReference type="EMBL" id="AOFD01000086">
    <property type="protein sequence ID" value="ELT42767.1"/>
    <property type="molecule type" value="Genomic_DNA"/>
</dbReference>
<organism evidence="2 3">
    <name type="scientific">Arthrobacter nitrophenolicus</name>
    <dbReference type="NCBI Taxonomy" id="683150"/>
    <lineage>
        <taxon>Bacteria</taxon>
        <taxon>Bacillati</taxon>
        <taxon>Actinomycetota</taxon>
        <taxon>Actinomycetes</taxon>
        <taxon>Micrococcales</taxon>
        <taxon>Micrococcaceae</taxon>
        <taxon>Arthrobacter</taxon>
    </lineage>
</organism>
<accession>L8TJ91</accession>
<dbReference type="PATRIC" id="fig|683150.5.peg.4377"/>
<reference evidence="3" key="1">
    <citation type="journal article" date="2013" name="Genome Announc.">
        <title>Draft Genome Sequence of the 2-Chloro-4-Nitrophenol-Degrading Bacterium Arthrobacter sp. Strain SJCon.</title>
        <authorList>
            <person name="Vikram S."/>
            <person name="Kumar S."/>
            <person name="Vaidya B."/>
            <person name="Pinnaka A.K."/>
            <person name="Raghava G.P."/>
        </authorList>
    </citation>
    <scope>NUCLEOTIDE SEQUENCE [LARGE SCALE GENOMIC DNA]</scope>
    <source>
        <strain evidence="3">SJCon</strain>
    </source>
</reference>
<keyword evidence="3" id="KW-1185">Reference proteome</keyword>
<proteinExistence type="predicted"/>
<dbReference type="InterPro" id="IPR000073">
    <property type="entry name" value="AB_hydrolase_1"/>
</dbReference>
<dbReference type="GO" id="GO:0016787">
    <property type="term" value="F:hydrolase activity"/>
    <property type="evidence" value="ECO:0007669"/>
    <property type="project" value="UniProtKB-KW"/>
</dbReference>
<dbReference type="Pfam" id="PF00561">
    <property type="entry name" value="Abhydrolase_1"/>
    <property type="match status" value="1"/>
</dbReference>
<keyword evidence="2" id="KW-0378">Hydrolase</keyword>
<dbReference type="InterPro" id="IPR050266">
    <property type="entry name" value="AB_hydrolase_sf"/>
</dbReference>
<dbReference type="Gene3D" id="3.40.50.1820">
    <property type="entry name" value="alpha/beta hydrolase"/>
    <property type="match status" value="1"/>
</dbReference>
<evidence type="ECO:0000313" key="2">
    <source>
        <dbReference type="EMBL" id="ELT42767.1"/>
    </source>
</evidence>
<dbReference type="SUPFAM" id="SSF53474">
    <property type="entry name" value="alpha/beta-Hydrolases"/>
    <property type="match status" value="1"/>
</dbReference>
<dbReference type="InterPro" id="IPR029058">
    <property type="entry name" value="AB_hydrolase_fold"/>
</dbReference>
<evidence type="ECO:0000313" key="3">
    <source>
        <dbReference type="Proteomes" id="UP000011189"/>
    </source>
</evidence>
<protein>
    <submittedName>
        <fullName evidence="2">Alpha/beta hydrolase fold protein</fullName>
    </submittedName>
</protein>
<dbReference type="PANTHER" id="PTHR43798">
    <property type="entry name" value="MONOACYLGLYCEROL LIPASE"/>
    <property type="match status" value="1"/>
</dbReference>
<comment type="caution">
    <text evidence="2">The sequence shown here is derived from an EMBL/GenBank/DDBJ whole genome shotgun (WGS) entry which is preliminary data.</text>
</comment>
<gene>
    <name evidence="2" type="ORF">G205_22416</name>
</gene>
<feature type="domain" description="AB hydrolase-1" evidence="1">
    <location>
        <begin position="5"/>
        <end position="48"/>
    </location>
</feature>
<dbReference type="Proteomes" id="UP000011189">
    <property type="component" value="Unassembled WGS sequence"/>
</dbReference>
<evidence type="ECO:0000259" key="1">
    <source>
        <dbReference type="Pfam" id="PF00561"/>
    </source>
</evidence>
<name>L8TJ91_9MICC</name>